<dbReference type="AlphaFoldDB" id="A0AAW6CC40"/>
<organism evidence="2 3">
    <name type="scientific">Flavonifractor plautii</name>
    <name type="common">Fusobacterium plautii</name>
    <dbReference type="NCBI Taxonomy" id="292800"/>
    <lineage>
        <taxon>Bacteria</taxon>
        <taxon>Bacillati</taxon>
        <taxon>Bacillota</taxon>
        <taxon>Clostridia</taxon>
        <taxon>Eubacteriales</taxon>
        <taxon>Oscillospiraceae</taxon>
        <taxon>Flavonifractor</taxon>
    </lineage>
</organism>
<reference evidence="2" key="1">
    <citation type="submission" date="2023-01" db="EMBL/GenBank/DDBJ databases">
        <title>Human gut microbiome strain richness.</title>
        <authorList>
            <person name="Chen-Liaw A."/>
        </authorList>
    </citation>
    <scope>NUCLEOTIDE SEQUENCE</scope>
    <source>
        <strain evidence="2">1001287st1_F4_1001285I_161205</strain>
    </source>
</reference>
<feature type="transmembrane region" description="Helical" evidence="1">
    <location>
        <begin position="50"/>
        <end position="73"/>
    </location>
</feature>
<accession>A0AAW6CC40</accession>
<evidence type="ECO:0008006" key="4">
    <source>
        <dbReference type="Google" id="ProtNLM"/>
    </source>
</evidence>
<proteinExistence type="predicted"/>
<sequence>MGNKDHHRSGAQTAADLARAARAIYNIIRAALAAGLKGAAVAAVKETLPFLVKLVIGILIAVLLIPMLIFTALPNIFFGYGASDTPAVIDMTSQALSIGGAYMSLEDFENTQVDSVITSLITEYEQQGVKIDRVEVDNSMREEDLLWLIAINSAAHQQDLNTMSADQVLDFCSSKLSTSVSLLSGTETTLKITVERLDPEQIMEELGFDEDAETWAGALYETLFESDALNEYADYFESYKPDYSGDGSWSGNVEHGTSYGNEIDISGFVSPDTKNNLDLAAYAIQAWENNWGYVWGTYGNVLTQSLFDYKLKQYPEGVGDYEDFIRENWLGRRTADCIGLLKGYAWLDTTDMTIGYAENGAPDYGANQMYQYVKESGTAGEDYGGMASLPEIPGLMLWKEGHAGVYIGGGYAIEAMGTQYGVVKTEVDGRGWEGWGKLPFLEYQEVE</sequence>
<evidence type="ECO:0000313" key="3">
    <source>
        <dbReference type="Proteomes" id="UP001211173"/>
    </source>
</evidence>
<dbReference type="EMBL" id="JAQLWV010000004">
    <property type="protein sequence ID" value="MDB7932106.1"/>
    <property type="molecule type" value="Genomic_DNA"/>
</dbReference>
<keyword evidence="1" id="KW-0472">Membrane</keyword>
<evidence type="ECO:0000256" key="1">
    <source>
        <dbReference type="SAM" id="Phobius"/>
    </source>
</evidence>
<protein>
    <recommendedName>
        <fullName evidence="4">NlpC/P60 domain-containing protein</fullName>
    </recommendedName>
</protein>
<gene>
    <name evidence="2" type="ORF">PNE06_03355</name>
</gene>
<keyword evidence="1" id="KW-1133">Transmembrane helix</keyword>
<name>A0AAW6CC40_FLAPL</name>
<keyword evidence="1" id="KW-0812">Transmembrane</keyword>
<dbReference type="RefSeq" id="WP_195383896.1">
    <property type="nucleotide sequence ID" value="NZ_JADMVZ010000006.1"/>
</dbReference>
<dbReference type="Proteomes" id="UP001211173">
    <property type="component" value="Unassembled WGS sequence"/>
</dbReference>
<comment type="caution">
    <text evidence="2">The sequence shown here is derived from an EMBL/GenBank/DDBJ whole genome shotgun (WGS) entry which is preliminary data.</text>
</comment>
<evidence type="ECO:0000313" key="2">
    <source>
        <dbReference type="EMBL" id="MDB7932106.1"/>
    </source>
</evidence>